<evidence type="ECO:0000313" key="1">
    <source>
        <dbReference type="EMBL" id="OOE84638.1"/>
    </source>
</evidence>
<reference evidence="2" key="1">
    <citation type="submission" date="2017-01" db="EMBL/GenBank/DDBJ databases">
        <title>Draft genome of the species Salinivibrio sharmensis.</title>
        <authorList>
            <person name="Lopez-Hermoso C."/>
            <person name="De La Haba R."/>
            <person name="Sanchez-Porro C."/>
            <person name="Ventosa A."/>
        </authorList>
    </citation>
    <scope>NUCLEOTIDE SEQUENCE [LARGE SCALE GENOMIC DNA]</scope>
    <source>
        <strain evidence="2">CBH463</strain>
    </source>
</reference>
<name>A0ABX3K8K8_9GAMM</name>
<proteinExistence type="predicted"/>
<evidence type="ECO:0000313" key="2">
    <source>
        <dbReference type="Proteomes" id="UP000188627"/>
    </source>
</evidence>
<sequence length="686" mass="76355">MGMREMQAMAYEHRSAPYLLLKSPPASGKSRALMYLALDKLRKQGLKKAIIAVPERSIGSSFKPTNLSEGGFAWDWHLEGRNNLCGAGDDLGKGKIQAFKRFLDSDDETLVCTHATLRFAVDEIADPSRFNDTVVGIDEFHHVSADEANVLGRVIDEIMQGSNAHIVAMTGSYFRGDGINILESEDEAQFETVTYTYYDQLNGYRHLKSIGIGYHFYEGVYFDALDNALDTTKKTIIHIPNVNSSESIGKHEEVDRILDQIGVVGERIGNANINRVTTNDGRDLLVANLVDDNKESRDATVDYLQNITSRDEMDIIIALGMAKEGFDWPWCEHVLTIGYRSSLTEVVQIVGRATRDVEGKRHAQFTNLIAMPDGADEDRKKAVNTLLKAITASLLMEQVLAPSIKFKPRSRIKLGENVPKGTRIIEDENKPVSNRCADILEGGVAEYIADITATPGAMKLMAGDENQGRLLREEDIKSVLRMREADLSDDEIDLLAQEIHLSLAAQATGGLIDGDDLPPDADVVGEKPPCDYTVDGQEETESYTDANSVPEPKLISRYELDSGETGSETYPSGRAGEKFLKVGSRFININNVNLDMISHINPFARGEEILSKHLTPDRLARVKDALTLPRNDVTEDEAVILLPRLKEFFKDKKRRPRHDANDPYEQRLAQVAQFVENYLKKKQAVS</sequence>
<protein>
    <recommendedName>
        <fullName evidence="3">ATP-dependent helicase</fullName>
    </recommendedName>
</protein>
<evidence type="ECO:0008006" key="3">
    <source>
        <dbReference type="Google" id="ProtNLM"/>
    </source>
</evidence>
<dbReference type="SUPFAM" id="SSF52540">
    <property type="entry name" value="P-loop containing nucleoside triphosphate hydrolases"/>
    <property type="match status" value="1"/>
</dbReference>
<keyword evidence="2" id="KW-1185">Reference proteome</keyword>
<comment type="caution">
    <text evidence="1">The sequence shown here is derived from an EMBL/GenBank/DDBJ whole genome shotgun (WGS) entry which is preliminary data.</text>
</comment>
<dbReference type="CDD" id="cd18785">
    <property type="entry name" value="SF2_C"/>
    <property type="match status" value="1"/>
</dbReference>
<gene>
    <name evidence="1" type="ORF">BZG74_14790</name>
</gene>
<dbReference type="EMBL" id="MUFC01000025">
    <property type="protein sequence ID" value="OOE84638.1"/>
    <property type="molecule type" value="Genomic_DNA"/>
</dbReference>
<accession>A0ABX3K8K8</accession>
<dbReference type="Proteomes" id="UP000188627">
    <property type="component" value="Unassembled WGS sequence"/>
</dbReference>
<dbReference type="Gene3D" id="3.40.50.300">
    <property type="entry name" value="P-loop containing nucleotide triphosphate hydrolases"/>
    <property type="match status" value="2"/>
</dbReference>
<organism evidence="1 2">
    <name type="scientific">Salinivibrio sharmensis</name>
    <dbReference type="NCBI Taxonomy" id="390883"/>
    <lineage>
        <taxon>Bacteria</taxon>
        <taxon>Pseudomonadati</taxon>
        <taxon>Pseudomonadota</taxon>
        <taxon>Gammaproteobacteria</taxon>
        <taxon>Vibrionales</taxon>
        <taxon>Vibrionaceae</taxon>
        <taxon>Salinivibrio</taxon>
    </lineage>
</organism>
<dbReference type="InterPro" id="IPR027417">
    <property type="entry name" value="P-loop_NTPase"/>
</dbReference>